<dbReference type="GO" id="GO:0030170">
    <property type="term" value="F:pyridoxal phosphate binding"/>
    <property type="evidence" value="ECO:0007669"/>
    <property type="project" value="InterPro"/>
</dbReference>
<evidence type="ECO:0000313" key="2">
    <source>
        <dbReference type="EMBL" id="PZX50232.1"/>
    </source>
</evidence>
<dbReference type="AlphaFoldDB" id="A0A2W7SHK7"/>
<dbReference type="GO" id="GO:0030151">
    <property type="term" value="F:molybdenum ion binding"/>
    <property type="evidence" value="ECO:0007669"/>
    <property type="project" value="InterPro"/>
</dbReference>
<evidence type="ECO:0000259" key="1">
    <source>
        <dbReference type="PROSITE" id="PS51340"/>
    </source>
</evidence>
<dbReference type="Pfam" id="PF03473">
    <property type="entry name" value="MOSC"/>
    <property type="match status" value="1"/>
</dbReference>
<feature type="domain" description="MOSC" evidence="1">
    <location>
        <begin position="129"/>
        <end position="269"/>
    </location>
</feature>
<dbReference type="GO" id="GO:0003824">
    <property type="term" value="F:catalytic activity"/>
    <property type="evidence" value="ECO:0007669"/>
    <property type="project" value="InterPro"/>
</dbReference>
<dbReference type="PANTHER" id="PTHR14237:SF19">
    <property type="entry name" value="MITOCHONDRIAL AMIDOXIME REDUCING COMPONENT 1"/>
    <property type="match status" value="1"/>
</dbReference>
<name>A0A2W7SHK7_9BACT</name>
<keyword evidence="3" id="KW-1185">Reference proteome</keyword>
<dbReference type="SUPFAM" id="SSF141673">
    <property type="entry name" value="MOSC N-terminal domain-like"/>
    <property type="match status" value="1"/>
</dbReference>
<dbReference type="EMBL" id="QKZT01000012">
    <property type="protein sequence ID" value="PZX50232.1"/>
    <property type="molecule type" value="Genomic_DNA"/>
</dbReference>
<gene>
    <name evidence="2" type="ORF">LV85_02850</name>
</gene>
<dbReference type="RefSeq" id="WP_111320526.1">
    <property type="nucleotide sequence ID" value="NZ_QKZT01000012.1"/>
</dbReference>
<dbReference type="Pfam" id="PF03476">
    <property type="entry name" value="MOSC_N"/>
    <property type="match status" value="1"/>
</dbReference>
<protein>
    <recommendedName>
        <fullName evidence="1">MOSC domain-containing protein</fullName>
    </recommendedName>
</protein>
<dbReference type="SUPFAM" id="SSF50800">
    <property type="entry name" value="PK beta-barrel domain-like"/>
    <property type="match status" value="1"/>
</dbReference>
<dbReference type="InterPro" id="IPR011037">
    <property type="entry name" value="Pyrv_Knase-like_insert_dom_sf"/>
</dbReference>
<evidence type="ECO:0000313" key="3">
    <source>
        <dbReference type="Proteomes" id="UP000248882"/>
    </source>
</evidence>
<reference evidence="2 3" key="1">
    <citation type="submission" date="2018-06" db="EMBL/GenBank/DDBJ databases">
        <title>Genomic Encyclopedia of Archaeal and Bacterial Type Strains, Phase II (KMG-II): from individual species to whole genera.</title>
        <authorList>
            <person name="Goeker M."/>
        </authorList>
    </citation>
    <scope>NUCLEOTIDE SEQUENCE [LARGE SCALE GENOMIC DNA]</scope>
    <source>
        <strain evidence="2 3">DSM 19830</strain>
    </source>
</reference>
<dbReference type="PROSITE" id="PS51340">
    <property type="entry name" value="MOSC"/>
    <property type="match status" value="1"/>
</dbReference>
<dbReference type="Proteomes" id="UP000248882">
    <property type="component" value="Unassembled WGS sequence"/>
</dbReference>
<dbReference type="PANTHER" id="PTHR14237">
    <property type="entry name" value="MOLYBDOPTERIN COFACTOR SULFURASE MOSC"/>
    <property type="match status" value="1"/>
</dbReference>
<organism evidence="2 3">
    <name type="scientific">Algoriphagus chordae</name>
    <dbReference type="NCBI Taxonomy" id="237019"/>
    <lineage>
        <taxon>Bacteria</taxon>
        <taxon>Pseudomonadati</taxon>
        <taxon>Bacteroidota</taxon>
        <taxon>Cytophagia</taxon>
        <taxon>Cytophagales</taxon>
        <taxon>Cyclobacteriaceae</taxon>
        <taxon>Algoriphagus</taxon>
    </lineage>
</organism>
<dbReference type="OrthoDB" id="581532at2"/>
<accession>A0A2W7SHK7</accession>
<comment type="caution">
    <text evidence="2">The sequence shown here is derived from an EMBL/GenBank/DDBJ whole genome shotgun (WGS) entry which is preliminary data.</text>
</comment>
<dbReference type="InterPro" id="IPR005303">
    <property type="entry name" value="MOCOS_middle"/>
</dbReference>
<dbReference type="InterPro" id="IPR005302">
    <property type="entry name" value="MoCF_Sase_C"/>
</dbReference>
<sequence length="269" mass="30354">MSDSPLLIQDLYIYPIKSLGGIRVTEAKVEERGFELDRRWMLIDESGKFISQRAFPLMAMLHVEIGADSLSVYHISKPAELIQIPIEDEGHEISEVKVWDDKMPARLVSTEIDDWFSAILNMNVRLVKMPLSTERKVDPKYAVNGESLSFADGMPYLLIGQKSLSDLNTRLEDPLPMNRFRPNIVFSGGEAFVEDSWKKIQIGELDFQVVKPCARCVMTTVDQDTGFKGTEPLKTLATYRQVDKKILFGQNMVALSTGVLKVGDELKPI</sequence>
<proteinExistence type="predicted"/>